<protein>
    <submittedName>
        <fullName evidence="2">Uncharacterized protein</fullName>
    </submittedName>
</protein>
<evidence type="ECO:0000313" key="3">
    <source>
        <dbReference type="Proteomes" id="UP000054477"/>
    </source>
</evidence>
<dbReference type="OrthoDB" id="2855870at2759"/>
<feature type="region of interest" description="Disordered" evidence="1">
    <location>
        <begin position="213"/>
        <end position="250"/>
    </location>
</feature>
<keyword evidence="3" id="KW-1185">Reference proteome</keyword>
<evidence type="ECO:0000313" key="2">
    <source>
        <dbReference type="EMBL" id="KIK05396.1"/>
    </source>
</evidence>
<feature type="region of interest" description="Disordered" evidence="1">
    <location>
        <begin position="550"/>
        <end position="589"/>
    </location>
</feature>
<dbReference type="AlphaFoldDB" id="A0A0C9XK33"/>
<organism evidence="2 3">
    <name type="scientific">Laccaria amethystina LaAM-08-1</name>
    <dbReference type="NCBI Taxonomy" id="1095629"/>
    <lineage>
        <taxon>Eukaryota</taxon>
        <taxon>Fungi</taxon>
        <taxon>Dikarya</taxon>
        <taxon>Basidiomycota</taxon>
        <taxon>Agaricomycotina</taxon>
        <taxon>Agaricomycetes</taxon>
        <taxon>Agaricomycetidae</taxon>
        <taxon>Agaricales</taxon>
        <taxon>Agaricineae</taxon>
        <taxon>Hydnangiaceae</taxon>
        <taxon>Laccaria</taxon>
    </lineage>
</organism>
<proteinExistence type="predicted"/>
<sequence>MEGNNDSSNEKHTRTHSLSLNTAQRYSQPIPAQTTNKTSQPEGGAARSQRTMCQPRSQTLSNPTASFLESAVAKVGKVVHTRTQEAERATTPTPLNYTNEGLITGGPRGPGHFDPWDEDMNFTAHQLTNKEEKLNNLYDSLLEARNFVQALTAGGGIKDAQESQHITRCMTGLANALLNQPYRVLIDQQAELLQAIQQINSSVATLIEKTQSPEATHHANHNNTYATGPTFKPKGKPDSSQGIAKLNPSPLTAHHPCRAVIRFLPDGIKEEDCLKLAIIVDKINNALANSQSLKASRMKVVAATYNNQGNLIVSTHTDQRASDLLQYTENFLPHIDQGYETSALEDKHWFKIQIDGVSTHTMVDHGSRSLLNTEMVHQELVACNPAYAIATAHIVTPPRWMRTNEQLRTTLRSLLVFAVDDEDTAKNLLQGNTLAAFARYFPLRAYQDRPPVKQCKNCWGLDHMALKCKEPPRCRLCAGEHKEENHSVDQECSKCKALEESDDMVLDRGSCTHNLHCINCSTATHIVDKNHTADARRCPIRLEKYGTTRTNEQKALKSHNPWKVVSTKKPRKPKTASPTTKTTPKTPPEQLAYQNQFSIFEDPNPTTYIEEDTPIQ</sequence>
<gene>
    <name evidence="2" type="ORF">K443DRAFT_130438</name>
</gene>
<reference evidence="2 3" key="1">
    <citation type="submission" date="2014-04" db="EMBL/GenBank/DDBJ databases">
        <authorList>
            <consortium name="DOE Joint Genome Institute"/>
            <person name="Kuo A."/>
            <person name="Kohler A."/>
            <person name="Nagy L.G."/>
            <person name="Floudas D."/>
            <person name="Copeland A."/>
            <person name="Barry K.W."/>
            <person name="Cichocki N."/>
            <person name="Veneault-Fourrey C."/>
            <person name="LaButti K."/>
            <person name="Lindquist E.A."/>
            <person name="Lipzen A."/>
            <person name="Lundell T."/>
            <person name="Morin E."/>
            <person name="Murat C."/>
            <person name="Sun H."/>
            <person name="Tunlid A."/>
            <person name="Henrissat B."/>
            <person name="Grigoriev I.V."/>
            <person name="Hibbett D.S."/>
            <person name="Martin F."/>
            <person name="Nordberg H.P."/>
            <person name="Cantor M.N."/>
            <person name="Hua S.X."/>
        </authorList>
    </citation>
    <scope>NUCLEOTIDE SEQUENCE [LARGE SCALE GENOMIC DNA]</scope>
    <source>
        <strain evidence="2 3">LaAM-08-1</strain>
    </source>
</reference>
<evidence type="ECO:0000256" key="1">
    <source>
        <dbReference type="SAM" id="MobiDB-lite"/>
    </source>
</evidence>
<feature type="compositionally biased region" description="Low complexity" evidence="1">
    <location>
        <begin position="575"/>
        <end position="584"/>
    </location>
</feature>
<reference evidence="3" key="2">
    <citation type="submission" date="2015-01" db="EMBL/GenBank/DDBJ databases">
        <title>Evolutionary Origins and Diversification of the Mycorrhizal Mutualists.</title>
        <authorList>
            <consortium name="DOE Joint Genome Institute"/>
            <consortium name="Mycorrhizal Genomics Consortium"/>
            <person name="Kohler A."/>
            <person name="Kuo A."/>
            <person name="Nagy L.G."/>
            <person name="Floudas D."/>
            <person name="Copeland A."/>
            <person name="Barry K.W."/>
            <person name="Cichocki N."/>
            <person name="Veneault-Fourrey C."/>
            <person name="LaButti K."/>
            <person name="Lindquist E.A."/>
            <person name="Lipzen A."/>
            <person name="Lundell T."/>
            <person name="Morin E."/>
            <person name="Murat C."/>
            <person name="Riley R."/>
            <person name="Ohm R."/>
            <person name="Sun H."/>
            <person name="Tunlid A."/>
            <person name="Henrissat B."/>
            <person name="Grigoriev I.V."/>
            <person name="Hibbett D.S."/>
            <person name="Martin F."/>
        </authorList>
    </citation>
    <scope>NUCLEOTIDE SEQUENCE [LARGE SCALE GENOMIC DNA]</scope>
    <source>
        <strain evidence="3">LaAM-08-1</strain>
    </source>
</reference>
<feature type="compositionally biased region" description="Polar residues" evidence="1">
    <location>
        <begin position="48"/>
        <end position="62"/>
    </location>
</feature>
<feature type="compositionally biased region" description="Polar residues" evidence="1">
    <location>
        <begin position="16"/>
        <end position="41"/>
    </location>
</feature>
<feature type="region of interest" description="Disordered" evidence="1">
    <location>
        <begin position="1"/>
        <end position="62"/>
    </location>
</feature>
<dbReference type="HOGENOM" id="CLU_449819_0_0_1"/>
<accession>A0A0C9XK33</accession>
<dbReference type="Proteomes" id="UP000054477">
    <property type="component" value="Unassembled WGS sequence"/>
</dbReference>
<name>A0A0C9XK33_9AGAR</name>
<dbReference type="EMBL" id="KN838560">
    <property type="protein sequence ID" value="KIK05396.1"/>
    <property type="molecule type" value="Genomic_DNA"/>
</dbReference>